<gene>
    <name evidence="1" type="ORF">AOC36_02230</name>
</gene>
<dbReference type="PANTHER" id="PTHR33677:SF5">
    <property type="entry name" value="TRANSCRIPTIONAL REPRESSOR FRMR"/>
    <property type="match status" value="1"/>
</dbReference>
<dbReference type="Pfam" id="PF02583">
    <property type="entry name" value="Trns_repr_metal"/>
    <property type="match status" value="1"/>
</dbReference>
<dbReference type="InterPro" id="IPR038390">
    <property type="entry name" value="Metal_Tscrpt_repr_sf"/>
</dbReference>
<dbReference type="KEGG" id="erl:AOC36_02230"/>
<dbReference type="GO" id="GO:0045892">
    <property type="term" value="P:negative regulation of DNA-templated transcription"/>
    <property type="evidence" value="ECO:0007669"/>
    <property type="project" value="UniProtKB-ARBA"/>
</dbReference>
<evidence type="ECO:0000313" key="1">
    <source>
        <dbReference type="EMBL" id="AMC92843.1"/>
    </source>
</evidence>
<organism evidence="1 2">
    <name type="scientific">Erysipelothrix larvae</name>
    <dbReference type="NCBI Taxonomy" id="1514105"/>
    <lineage>
        <taxon>Bacteria</taxon>
        <taxon>Bacillati</taxon>
        <taxon>Bacillota</taxon>
        <taxon>Erysipelotrichia</taxon>
        <taxon>Erysipelotrichales</taxon>
        <taxon>Erysipelotrichaceae</taxon>
        <taxon>Erysipelothrix</taxon>
    </lineage>
</organism>
<protein>
    <recommendedName>
        <fullName evidence="3">Cytoplasmic protein</fullName>
    </recommendedName>
</protein>
<dbReference type="AlphaFoldDB" id="A0A0X8GYN6"/>
<dbReference type="GO" id="GO:0046872">
    <property type="term" value="F:metal ion binding"/>
    <property type="evidence" value="ECO:0007669"/>
    <property type="project" value="InterPro"/>
</dbReference>
<dbReference type="Gene3D" id="1.20.58.1000">
    <property type="entry name" value="Metal-sensitive repressor, helix protomer"/>
    <property type="match status" value="1"/>
</dbReference>
<accession>A0A0X8GYN6</accession>
<dbReference type="RefSeq" id="WP_067630806.1">
    <property type="nucleotide sequence ID" value="NZ_CP013213.1"/>
</dbReference>
<dbReference type="InterPro" id="IPR003735">
    <property type="entry name" value="Metal_Tscrpt_repr"/>
</dbReference>
<name>A0A0X8GYN6_9FIRM</name>
<evidence type="ECO:0008006" key="3">
    <source>
        <dbReference type="Google" id="ProtNLM"/>
    </source>
</evidence>
<keyword evidence="2" id="KW-1185">Reference proteome</keyword>
<reference evidence="1 2" key="1">
    <citation type="submission" date="2015-10" db="EMBL/GenBank/DDBJ databases">
        <title>Erysipelothrix larvae sp. LV19 isolated from the larval gut of the rhinoceros beetle, Trypoxylus dichotomus.</title>
        <authorList>
            <person name="Lim S."/>
            <person name="Kim B.-C."/>
        </authorList>
    </citation>
    <scope>NUCLEOTIDE SEQUENCE [LARGE SCALE GENOMIC DNA]</scope>
    <source>
        <strain evidence="1 2">LV19</strain>
    </source>
</reference>
<evidence type="ECO:0000313" key="2">
    <source>
        <dbReference type="Proteomes" id="UP000063781"/>
    </source>
</evidence>
<dbReference type="EMBL" id="CP013213">
    <property type="protein sequence ID" value="AMC92843.1"/>
    <property type="molecule type" value="Genomic_DNA"/>
</dbReference>
<proteinExistence type="predicted"/>
<dbReference type="GO" id="GO:0003677">
    <property type="term" value="F:DNA binding"/>
    <property type="evidence" value="ECO:0007669"/>
    <property type="project" value="InterPro"/>
</dbReference>
<sequence>MKCDTHIQTRLKKVSGQMNGILKMMEDQRDCEDIVTQLSAVRASVDKIIALITTQNLVDSIEETYNIELKDLESELALFIRSR</sequence>
<dbReference type="OrthoDB" id="9811244at2"/>
<dbReference type="STRING" id="1514105.AOC36_02230"/>
<dbReference type="Proteomes" id="UP000063781">
    <property type="component" value="Chromosome"/>
</dbReference>
<dbReference type="PANTHER" id="PTHR33677">
    <property type="entry name" value="TRANSCRIPTIONAL REPRESSOR FRMR-RELATED"/>
    <property type="match status" value="1"/>
</dbReference>